<keyword evidence="4 7" id="KW-0012">Acyltransferase</keyword>
<dbReference type="InterPro" id="IPR020616">
    <property type="entry name" value="Thiolase_N"/>
</dbReference>
<dbReference type="Gene3D" id="3.40.47.10">
    <property type="match status" value="2"/>
</dbReference>
<evidence type="ECO:0000256" key="1">
    <source>
        <dbReference type="ARBA" id="ARBA00010982"/>
    </source>
</evidence>
<dbReference type="AlphaFoldDB" id="A0A2S0UPC2"/>
<dbReference type="PIRSF" id="PIRSF000429">
    <property type="entry name" value="Ac-CoA_Ac_transf"/>
    <property type="match status" value="1"/>
</dbReference>
<dbReference type="EC" id="2.3.1.9" evidence="11"/>
<feature type="domain" description="Thiolase C-terminal" evidence="10">
    <location>
        <begin position="268"/>
        <end position="390"/>
    </location>
</feature>
<dbReference type="OrthoDB" id="9764638at2"/>
<feature type="active site" description="Proton acceptor" evidence="6">
    <location>
        <position position="377"/>
    </location>
</feature>
<feature type="active site" description="Acyl-thioester intermediate" evidence="6">
    <location>
        <position position="88"/>
    </location>
</feature>
<dbReference type="SUPFAM" id="SSF53901">
    <property type="entry name" value="Thiolase-like"/>
    <property type="match status" value="2"/>
</dbReference>
<dbReference type="InterPro" id="IPR020617">
    <property type="entry name" value="Thiolase_C"/>
</dbReference>
<evidence type="ECO:0000256" key="6">
    <source>
        <dbReference type="PIRSR" id="PIRSR000429-1"/>
    </source>
</evidence>
<feature type="domain" description="Thiolase N-terminal" evidence="9">
    <location>
        <begin position="4"/>
        <end position="260"/>
    </location>
</feature>
<dbReference type="PANTHER" id="PTHR18919:SF107">
    <property type="entry name" value="ACETYL-COA ACETYLTRANSFERASE, CYTOSOLIC"/>
    <property type="match status" value="1"/>
</dbReference>
<dbReference type="PROSITE" id="PS00098">
    <property type="entry name" value="THIOLASE_1"/>
    <property type="match status" value="1"/>
</dbReference>
<keyword evidence="2 7" id="KW-0808">Transferase</keyword>
<evidence type="ECO:0000256" key="3">
    <source>
        <dbReference type="ARBA" id="ARBA00022752"/>
    </source>
</evidence>
<dbReference type="Pfam" id="PF02803">
    <property type="entry name" value="Thiolase_C"/>
    <property type="match status" value="1"/>
</dbReference>
<reference evidence="11 12" key="1">
    <citation type="submission" date="2018-04" db="EMBL/GenBank/DDBJ databases">
        <title>Genome sequencing of Gemmobacter.</title>
        <authorList>
            <person name="Yi H."/>
            <person name="Baek M.-G."/>
        </authorList>
    </citation>
    <scope>NUCLEOTIDE SEQUENCE [LARGE SCALE GENOMIC DNA]</scope>
    <source>
        <strain evidence="11 12">HYN0069</strain>
    </source>
</reference>
<feature type="signal peptide" evidence="8">
    <location>
        <begin position="1"/>
        <end position="22"/>
    </location>
</feature>
<proteinExistence type="inferred from homology"/>
<evidence type="ECO:0000259" key="9">
    <source>
        <dbReference type="Pfam" id="PF00108"/>
    </source>
</evidence>
<evidence type="ECO:0000256" key="7">
    <source>
        <dbReference type="RuleBase" id="RU003557"/>
    </source>
</evidence>
<evidence type="ECO:0000313" key="11">
    <source>
        <dbReference type="EMBL" id="AWB49640.1"/>
    </source>
</evidence>
<dbReference type="InterPro" id="IPR020615">
    <property type="entry name" value="Thiolase_acyl_enz_int_AS"/>
</dbReference>
<evidence type="ECO:0000313" key="12">
    <source>
        <dbReference type="Proteomes" id="UP000244496"/>
    </source>
</evidence>
<dbReference type="FunFam" id="3.40.47.10:FF:000010">
    <property type="entry name" value="Acetyl-CoA acetyltransferase (Thiolase)"/>
    <property type="match status" value="1"/>
</dbReference>
<dbReference type="EMBL" id="CP028918">
    <property type="protein sequence ID" value="AWB49640.1"/>
    <property type="molecule type" value="Genomic_DNA"/>
</dbReference>
<name>A0A2S0UPC2_9RHOB</name>
<dbReference type="Pfam" id="PF00108">
    <property type="entry name" value="Thiolase_N"/>
    <property type="match status" value="1"/>
</dbReference>
<dbReference type="PROSITE" id="PS00099">
    <property type="entry name" value="THIOLASE_3"/>
    <property type="match status" value="1"/>
</dbReference>
<keyword evidence="12" id="KW-1185">Reference proteome</keyword>
<evidence type="ECO:0000256" key="4">
    <source>
        <dbReference type="ARBA" id="ARBA00023315"/>
    </source>
</evidence>
<gene>
    <name evidence="11" type="ORF">HYN69_15060</name>
</gene>
<dbReference type="GO" id="GO:0042619">
    <property type="term" value="P:poly-hydroxybutyrate biosynthetic process"/>
    <property type="evidence" value="ECO:0007669"/>
    <property type="project" value="UniProtKB-KW"/>
</dbReference>
<dbReference type="NCBIfam" id="TIGR01930">
    <property type="entry name" value="AcCoA-C-Actrans"/>
    <property type="match status" value="1"/>
</dbReference>
<keyword evidence="3" id="KW-0583">PHB biosynthesis</keyword>
<dbReference type="InterPro" id="IPR020613">
    <property type="entry name" value="Thiolase_CS"/>
</dbReference>
<dbReference type="RefSeq" id="WP_108436457.1">
    <property type="nucleotide sequence ID" value="NZ_CP028918.1"/>
</dbReference>
<dbReference type="InterPro" id="IPR016039">
    <property type="entry name" value="Thiolase-like"/>
</dbReference>
<keyword evidence="8" id="KW-0732">Signal</keyword>
<organism evidence="11 12">
    <name type="scientific">Paragemmobacter aquarius</name>
    <dbReference type="NCBI Taxonomy" id="2169400"/>
    <lineage>
        <taxon>Bacteria</taxon>
        <taxon>Pseudomonadati</taxon>
        <taxon>Pseudomonadota</taxon>
        <taxon>Alphaproteobacteria</taxon>
        <taxon>Rhodobacterales</taxon>
        <taxon>Paracoccaceae</taxon>
        <taxon>Paragemmobacter</taxon>
    </lineage>
</organism>
<dbReference type="KEGG" id="geh:HYN69_15060"/>
<dbReference type="InterPro" id="IPR020610">
    <property type="entry name" value="Thiolase_AS"/>
</dbReference>
<dbReference type="InterPro" id="IPR002155">
    <property type="entry name" value="Thiolase"/>
</dbReference>
<evidence type="ECO:0000256" key="8">
    <source>
        <dbReference type="SAM" id="SignalP"/>
    </source>
</evidence>
<comment type="pathway">
    <text evidence="5">Metabolic intermediate biosynthesis; (R)-mevalonate biosynthesis; (R)-mevalonate from acetyl-CoA: step 1/3.</text>
</comment>
<dbReference type="PANTHER" id="PTHR18919">
    <property type="entry name" value="ACETYL-COA C-ACYLTRANSFERASE"/>
    <property type="match status" value="1"/>
</dbReference>
<dbReference type="GO" id="GO:0044281">
    <property type="term" value="P:small molecule metabolic process"/>
    <property type="evidence" value="ECO:0007669"/>
    <property type="project" value="UniProtKB-ARBA"/>
</dbReference>
<dbReference type="CDD" id="cd00751">
    <property type="entry name" value="thiolase"/>
    <property type="match status" value="1"/>
</dbReference>
<protein>
    <submittedName>
        <fullName evidence="11">Acetyl-CoA C-acetyltransferase</fullName>
        <ecNumber evidence="11">2.3.1.9</ecNumber>
    </submittedName>
</protein>
<sequence length="391" mass="40713">MTNVVIVSAARTAVGSFNGAFAATPAHDLGAAVIEAVVSRAGIDKAEVEETILGQVLTAGQGQNPARQAHIKAGLPKEASAWSLNQVCGSGLRAVALAAQHVQLGDAKIIIAGGQESMSLSPHVAHLRAGQKMGDLNFIDSMIRDGLWDAFYGYHMGQTAENVANQWQISREMQDEFALQSQLKAEAAQKAGKFKDEIAAFVVKTRKGDIVVDADEYIRHGATLESMQKLRPAFVKDGSVTAANASGLNDGAAAVMVMTADEATRRGLTPLARIASYATAGLDPSIMGVGPIHASRKALDKAGWKVGDLDLVEANEAFAAQACAVNKDMGWDPSIVNVNGGAIAIGHPIGASGARILNTLLHEMGRRGAKKGLATLCIGGGMGVAMCLERA</sequence>
<dbReference type="GO" id="GO:0003985">
    <property type="term" value="F:acetyl-CoA C-acetyltransferase activity"/>
    <property type="evidence" value="ECO:0007669"/>
    <property type="project" value="UniProtKB-EC"/>
</dbReference>
<comment type="similarity">
    <text evidence="1 7">Belongs to the thiolase-like superfamily. Thiolase family.</text>
</comment>
<dbReference type="PROSITE" id="PS00737">
    <property type="entry name" value="THIOLASE_2"/>
    <property type="match status" value="1"/>
</dbReference>
<accession>A0A2S0UPC2</accession>
<feature type="chain" id="PRO_5015496793" evidence="8">
    <location>
        <begin position="23"/>
        <end position="391"/>
    </location>
</feature>
<evidence type="ECO:0000256" key="2">
    <source>
        <dbReference type="ARBA" id="ARBA00022679"/>
    </source>
</evidence>
<dbReference type="Proteomes" id="UP000244496">
    <property type="component" value="Chromosome"/>
</dbReference>
<evidence type="ECO:0000256" key="5">
    <source>
        <dbReference type="ARBA" id="ARBA00037924"/>
    </source>
</evidence>
<evidence type="ECO:0000259" key="10">
    <source>
        <dbReference type="Pfam" id="PF02803"/>
    </source>
</evidence>
<feature type="active site" description="Proton acceptor" evidence="6">
    <location>
        <position position="347"/>
    </location>
</feature>